<sequence length="69" mass="8459">VPYKNCARASVIFRRKIRRNKYARNFELRQALALFLYFVVRRLFYYPRAKTSKFTEKKRHLRLSDDSKG</sequence>
<dbReference type="EMBL" id="JAVRHP010000121">
    <property type="protein sequence ID" value="MDT0651504.1"/>
    <property type="molecule type" value="Genomic_DNA"/>
</dbReference>
<proteinExistence type="predicted"/>
<keyword evidence="1" id="KW-0812">Transmembrane</keyword>
<organism evidence="2 3">
    <name type="scientific">Autumnicola edwardsiae</name>
    <dbReference type="NCBI Taxonomy" id="3075594"/>
    <lineage>
        <taxon>Bacteria</taxon>
        <taxon>Pseudomonadati</taxon>
        <taxon>Bacteroidota</taxon>
        <taxon>Flavobacteriia</taxon>
        <taxon>Flavobacteriales</taxon>
        <taxon>Flavobacteriaceae</taxon>
        <taxon>Autumnicola</taxon>
    </lineage>
</organism>
<protein>
    <recommendedName>
        <fullName evidence="4">Ribosomal protein L32</fullName>
    </recommendedName>
</protein>
<keyword evidence="1" id="KW-0472">Membrane</keyword>
<reference evidence="2 3" key="1">
    <citation type="submission" date="2023-09" db="EMBL/GenBank/DDBJ databases">
        <authorList>
            <person name="Rey-Velasco X."/>
        </authorList>
    </citation>
    <scope>NUCLEOTIDE SEQUENCE [LARGE SCALE GENOMIC DNA]</scope>
    <source>
        <strain evidence="2 3">F297</strain>
    </source>
</reference>
<dbReference type="RefSeq" id="WP_311485607.1">
    <property type="nucleotide sequence ID" value="NZ_JAVRHP010000121.1"/>
</dbReference>
<gene>
    <name evidence="2" type="ORF">RM529_15215</name>
</gene>
<evidence type="ECO:0000313" key="2">
    <source>
        <dbReference type="EMBL" id="MDT0651504.1"/>
    </source>
</evidence>
<evidence type="ECO:0008006" key="4">
    <source>
        <dbReference type="Google" id="ProtNLM"/>
    </source>
</evidence>
<accession>A0ABU3CYT8</accession>
<feature type="transmembrane region" description="Helical" evidence="1">
    <location>
        <begin position="28"/>
        <end position="44"/>
    </location>
</feature>
<keyword evidence="3" id="KW-1185">Reference proteome</keyword>
<keyword evidence="1" id="KW-1133">Transmembrane helix</keyword>
<name>A0ABU3CYT8_9FLAO</name>
<evidence type="ECO:0000256" key="1">
    <source>
        <dbReference type="SAM" id="Phobius"/>
    </source>
</evidence>
<comment type="caution">
    <text evidence="2">The sequence shown here is derived from an EMBL/GenBank/DDBJ whole genome shotgun (WGS) entry which is preliminary data.</text>
</comment>
<evidence type="ECO:0000313" key="3">
    <source>
        <dbReference type="Proteomes" id="UP001248819"/>
    </source>
</evidence>
<feature type="non-terminal residue" evidence="2">
    <location>
        <position position="1"/>
    </location>
</feature>
<dbReference type="Proteomes" id="UP001248819">
    <property type="component" value="Unassembled WGS sequence"/>
</dbReference>